<dbReference type="AlphaFoldDB" id="A0A7N0VAY5"/>
<keyword evidence="1" id="KW-0472">Membrane</keyword>
<organism evidence="2 3">
    <name type="scientific">Kalanchoe fedtschenkoi</name>
    <name type="common">Lavender scallops</name>
    <name type="synonym">South American air plant</name>
    <dbReference type="NCBI Taxonomy" id="63787"/>
    <lineage>
        <taxon>Eukaryota</taxon>
        <taxon>Viridiplantae</taxon>
        <taxon>Streptophyta</taxon>
        <taxon>Embryophyta</taxon>
        <taxon>Tracheophyta</taxon>
        <taxon>Spermatophyta</taxon>
        <taxon>Magnoliopsida</taxon>
        <taxon>eudicotyledons</taxon>
        <taxon>Gunneridae</taxon>
        <taxon>Pentapetalae</taxon>
        <taxon>Saxifragales</taxon>
        <taxon>Crassulaceae</taxon>
        <taxon>Kalanchoe</taxon>
    </lineage>
</organism>
<keyword evidence="3" id="KW-1185">Reference proteome</keyword>
<dbReference type="Proteomes" id="UP000594263">
    <property type="component" value="Unplaced"/>
</dbReference>
<sequence>MYDDSLKPCKLLSWLSTAYIKVSHILRAQFEGGGGGDQHGLPHVAKQHCSASTSAFNLKLRNIIPDNKHPHPQTNPINNHQTWPASKIKHRSHIPASMESASASLCSSMLPLNRPAARTRRLAGLVAASARRSGGHDEQHWGSGRMVDENLIVLRKRIHETKMIEKNYEPPAEWMEWEKKLYTSYDSMVCEAVGMLQARLMESRPSRVLAMALLISLSVPASFTLLLLRVLDSL</sequence>
<dbReference type="PANTHER" id="PTHR33782">
    <property type="entry name" value="OS01G0121600 PROTEIN"/>
    <property type="match status" value="1"/>
</dbReference>
<dbReference type="Gramene" id="Kaladp0442s0018.1.v1.1">
    <property type="protein sequence ID" value="Kaladp0442s0018.1.v1.1"/>
    <property type="gene ID" value="Kaladp0442s0018.v1.1"/>
</dbReference>
<keyword evidence="1" id="KW-1133">Transmembrane helix</keyword>
<reference evidence="2" key="1">
    <citation type="submission" date="2021-01" db="UniProtKB">
        <authorList>
            <consortium name="EnsemblPlants"/>
        </authorList>
    </citation>
    <scope>IDENTIFICATION</scope>
</reference>
<accession>A0A7N0VAY5</accession>
<dbReference type="PANTHER" id="PTHR33782:SF5">
    <property type="entry name" value="MEDIATOR OF RNA POLYMERASE II TRANSCRIPTION SUBUNIT"/>
    <property type="match status" value="1"/>
</dbReference>
<evidence type="ECO:0000256" key="1">
    <source>
        <dbReference type="SAM" id="Phobius"/>
    </source>
</evidence>
<dbReference type="EnsemblPlants" id="Kaladp0442s0018.1.v1.1">
    <property type="protein sequence ID" value="Kaladp0442s0018.1.v1.1"/>
    <property type="gene ID" value="Kaladp0442s0018.v1.1"/>
</dbReference>
<protein>
    <submittedName>
        <fullName evidence="2">Uncharacterized protein</fullName>
    </submittedName>
</protein>
<evidence type="ECO:0000313" key="2">
    <source>
        <dbReference type="EnsemblPlants" id="Kaladp0442s0018.1.v1.1"/>
    </source>
</evidence>
<feature type="transmembrane region" description="Helical" evidence="1">
    <location>
        <begin position="208"/>
        <end position="231"/>
    </location>
</feature>
<keyword evidence="1" id="KW-0812">Transmembrane</keyword>
<proteinExistence type="predicted"/>
<name>A0A7N0VAY5_KALFE</name>
<evidence type="ECO:0000313" key="3">
    <source>
        <dbReference type="Proteomes" id="UP000594263"/>
    </source>
</evidence>